<proteinExistence type="predicted"/>
<feature type="compositionally biased region" description="Basic and acidic residues" evidence="1">
    <location>
        <begin position="1"/>
        <end position="17"/>
    </location>
</feature>
<protein>
    <submittedName>
        <fullName evidence="2">Uncharacterized protein</fullName>
    </submittedName>
</protein>
<evidence type="ECO:0000313" key="2">
    <source>
        <dbReference type="EMBL" id="KAJ7426372.1"/>
    </source>
</evidence>
<gene>
    <name evidence="2" type="ORF">WISP_15483</name>
</gene>
<feature type="region of interest" description="Disordered" evidence="1">
    <location>
        <begin position="1"/>
        <end position="30"/>
    </location>
</feature>
<evidence type="ECO:0000313" key="3">
    <source>
        <dbReference type="Proteomes" id="UP001145742"/>
    </source>
</evidence>
<evidence type="ECO:0000256" key="1">
    <source>
        <dbReference type="SAM" id="MobiDB-lite"/>
    </source>
</evidence>
<reference evidence="2" key="1">
    <citation type="submission" date="2019-10" db="EMBL/GenBank/DDBJ databases">
        <authorList>
            <person name="Soares A.E.R."/>
            <person name="Aleixo A."/>
            <person name="Schneider P."/>
            <person name="Miyaki C.Y."/>
            <person name="Schneider M.P."/>
            <person name="Mello C."/>
            <person name="Vasconcelos A.T.R."/>
        </authorList>
    </citation>
    <scope>NUCLEOTIDE SEQUENCE</scope>
    <source>
        <tissue evidence="2">Muscle</tissue>
    </source>
</reference>
<keyword evidence="3" id="KW-1185">Reference proteome</keyword>
<organism evidence="2 3">
    <name type="scientific">Willisornis vidua</name>
    <name type="common">Xingu scale-backed antbird</name>
    <dbReference type="NCBI Taxonomy" id="1566151"/>
    <lineage>
        <taxon>Eukaryota</taxon>
        <taxon>Metazoa</taxon>
        <taxon>Chordata</taxon>
        <taxon>Craniata</taxon>
        <taxon>Vertebrata</taxon>
        <taxon>Euteleostomi</taxon>
        <taxon>Archelosauria</taxon>
        <taxon>Archosauria</taxon>
        <taxon>Dinosauria</taxon>
        <taxon>Saurischia</taxon>
        <taxon>Theropoda</taxon>
        <taxon>Coelurosauria</taxon>
        <taxon>Aves</taxon>
        <taxon>Neognathae</taxon>
        <taxon>Neoaves</taxon>
        <taxon>Telluraves</taxon>
        <taxon>Australaves</taxon>
        <taxon>Passeriformes</taxon>
        <taxon>Thamnophilidae</taxon>
        <taxon>Willisornis</taxon>
    </lineage>
</organism>
<name>A0ABQ9DSR3_9PASS</name>
<dbReference type="Proteomes" id="UP001145742">
    <property type="component" value="Unassembled WGS sequence"/>
</dbReference>
<accession>A0ABQ9DSR3</accession>
<sequence length="128" mass="13941">MDDGAEPGRAHPAEKAEPSPGPPSAEGQELRPIFARNLSVAVCDSAPTVIGKGIKVMEKQGFEEGRAKEEQQGQEDEVKLMFEEEIRRHISKIAGCIKELTSCLEVLAKKIGEEKEKNAADQRQNAGD</sequence>
<dbReference type="EMBL" id="WHWB01032219">
    <property type="protein sequence ID" value="KAJ7426372.1"/>
    <property type="molecule type" value="Genomic_DNA"/>
</dbReference>
<comment type="caution">
    <text evidence="2">The sequence shown here is derived from an EMBL/GenBank/DDBJ whole genome shotgun (WGS) entry which is preliminary data.</text>
</comment>